<dbReference type="InterPro" id="IPR045006">
    <property type="entry name" value="CHLI-like"/>
</dbReference>
<dbReference type="Gene3D" id="3.40.50.300">
    <property type="entry name" value="P-loop containing nucleotide triphosphate hydrolases"/>
    <property type="match status" value="1"/>
</dbReference>
<reference evidence="5 6" key="1">
    <citation type="journal article" date="2015" name="Nature">
        <title>rRNA introns, odd ribosomes, and small enigmatic genomes across a large radiation of phyla.</title>
        <authorList>
            <person name="Brown C.T."/>
            <person name="Hug L.A."/>
            <person name="Thomas B.C."/>
            <person name="Sharon I."/>
            <person name="Castelle C.J."/>
            <person name="Singh A."/>
            <person name="Wilkins M.J."/>
            <person name="Williams K.H."/>
            <person name="Banfield J.F."/>
        </authorList>
    </citation>
    <scope>NUCLEOTIDE SEQUENCE [LARGE SCALE GENOMIC DNA]</scope>
</reference>
<protein>
    <recommendedName>
        <fullName evidence="4">AAA+ ATPase domain-containing protein</fullName>
    </recommendedName>
</protein>
<evidence type="ECO:0000256" key="3">
    <source>
        <dbReference type="ARBA" id="ARBA00022840"/>
    </source>
</evidence>
<dbReference type="GO" id="GO:0005524">
    <property type="term" value="F:ATP binding"/>
    <property type="evidence" value="ECO:0007669"/>
    <property type="project" value="UniProtKB-KW"/>
</dbReference>
<dbReference type="SUPFAM" id="SSF52540">
    <property type="entry name" value="P-loop containing nucleoside triphosphate hydrolases"/>
    <property type="match status" value="1"/>
</dbReference>
<organism evidence="5 6">
    <name type="scientific">Candidatus Woesebacteria bacterium GW2011_GWA1_39_21b</name>
    <dbReference type="NCBI Taxonomy" id="1618551"/>
    <lineage>
        <taxon>Bacteria</taxon>
        <taxon>Candidatus Woeseibacteriota</taxon>
    </lineage>
</organism>
<dbReference type="GO" id="GO:0003677">
    <property type="term" value="F:DNA binding"/>
    <property type="evidence" value="ECO:0007669"/>
    <property type="project" value="InterPro"/>
</dbReference>
<evidence type="ECO:0000259" key="4">
    <source>
        <dbReference type="SMART" id="SM00382"/>
    </source>
</evidence>
<dbReference type="PANTHER" id="PTHR32039:SF7">
    <property type="entry name" value="COMPETENCE PROTEIN COMM"/>
    <property type="match status" value="1"/>
</dbReference>
<dbReference type="SUPFAM" id="SSF54211">
    <property type="entry name" value="Ribosomal protein S5 domain 2-like"/>
    <property type="match status" value="1"/>
</dbReference>
<evidence type="ECO:0000313" key="5">
    <source>
        <dbReference type="EMBL" id="KKR13840.1"/>
    </source>
</evidence>
<dbReference type="Pfam" id="PF13335">
    <property type="entry name" value="Mg_chelatase_C"/>
    <property type="match status" value="1"/>
</dbReference>
<dbReference type="InterPro" id="IPR027417">
    <property type="entry name" value="P-loop_NTPase"/>
</dbReference>
<sequence length="511" mass="55975">MLAKTKSAQLTGLRADFVEVEVDVSKGLHSFSIVGLGDKAVSEARDRISAAIKNSGFKSPQKGNKKVIISLAPANIKKEGTSFDLAIAVATLVAQEELKFDQPKKLLLGELGLNGELRPIKGALLIAKQASKNGYEEIYLPADNAVEAGLVYDLKIFPVKNLRELVEHFSDHPQARKILPQTPTEVKLTEKNLGIDFADVVGQPLAKRGLEIAAAGGHNIAMYGPPGTGKTMLAKALVSILPPLSFEEILETTGIHSAKGMIEDDELITAPPFRNPHHTSSHISLVGGGTNPTPGEITLAHRGILFLDEFPEFEKRTIEALRQPLEDRTVSVSRSRGSMIFPANFVLVATMNPCPCGQRGSRTKECICSPSQLFKYQRKISGPIIDRIDLWLEVGSVPMSELSGKEAGETSEKVRQRVTEARKLQGKRYAHLPKISQNSDLNVRELKKFAPLVPADQKLLEMSADKLGLSARAYHRIIKIARTIADLDKMENIESKHLLEALQYRPKNIFG</sequence>
<dbReference type="InterPro" id="IPR014721">
    <property type="entry name" value="Ribsml_uS5_D2-typ_fold_subgr"/>
</dbReference>
<name>A0A0G0QU18_9BACT</name>
<comment type="similarity">
    <text evidence="1">Belongs to the Mg-chelatase subunits D/I family. ComM subfamily.</text>
</comment>
<dbReference type="Gene3D" id="3.30.230.10">
    <property type="match status" value="1"/>
</dbReference>
<evidence type="ECO:0000313" key="6">
    <source>
        <dbReference type="Proteomes" id="UP000034690"/>
    </source>
</evidence>
<gene>
    <name evidence="5" type="ORF">UT40_C0009G0005</name>
</gene>
<dbReference type="InterPro" id="IPR000523">
    <property type="entry name" value="Mg_chelatse_chII-like_cat_dom"/>
</dbReference>
<dbReference type="Pfam" id="PF01078">
    <property type="entry name" value="Mg_chelatase"/>
    <property type="match status" value="1"/>
</dbReference>
<dbReference type="PATRIC" id="fig|1618551.3.peg.471"/>
<keyword evidence="2" id="KW-0547">Nucleotide-binding</keyword>
<dbReference type="Pfam" id="PF13541">
    <property type="entry name" value="ChlI"/>
    <property type="match status" value="1"/>
</dbReference>
<dbReference type="AlphaFoldDB" id="A0A0G0QU18"/>
<dbReference type="NCBIfam" id="TIGR00368">
    <property type="entry name" value="YifB family Mg chelatase-like AAA ATPase"/>
    <property type="match status" value="1"/>
</dbReference>
<keyword evidence="3" id="KW-0067">ATP-binding</keyword>
<dbReference type="InterPro" id="IPR020568">
    <property type="entry name" value="Ribosomal_Su5_D2-typ_SF"/>
</dbReference>
<evidence type="ECO:0000256" key="2">
    <source>
        <dbReference type="ARBA" id="ARBA00022741"/>
    </source>
</evidence>
<dbReference type="EMBL" id="LBWQ01000009">
    <property type="protein sequence ID" value="KKR13840.1"/>
    <property type="molecule type" value="Genomic_DNA"/>
</dbReference>
<dbReference type="InterPro" id="IPR001208">
    <property type="entry name" value="MCM_dom"/>
</dbReference>
<dbReference type="Proteomes" id="UP000034690">
    <property type="component" value="Unassembled WGS sequence"/>
</dbReference>
<comment type="caution">
    <text evidence="5">The sequence shown here is derived from an EMBL/GenBank/DDBJ whole genome shotgun (WGS) entry which is preliminary data.</text>
</comment>
<dbReference type="PANTHER" id="PTHR32039">
    <property type="entry name" value="MAGNESIUM-CHELATASE SUBUNIT CHLI"/>
    <property type="match status" value="1"/>
</dbReference>
<dbReference type="SMART" id="SM00382">
    <property type="entry name" value="AAA"/>
    <property type="match status" value="1"/>
</dbReference>
<accession>A0A0G0QU18</accession>
<evidence type="ECO:0000256" key="1">
    <source>
        <dbReference type="ARBA" id="ARBA00006354"/>
    </source>
</evidence>
<dbReference type="InterPro" id="IPR025158">
    <property type="entry name" value="Mg_chelat-rel_C"/>
</dbReference>
<dbReference type="PRINTS" id="PR01657">
    <property type="entry name" value="MCMFAMILY"/>
</dbReference>
<proteinExistence type="inferred from homology"/>
<dbReference type="InterPro" id="IPR004482">
    <property type="entry name" value="Mg_chelat-rel"/>
</dbReference>
<feature type="domain" description="AAA+ ATPase" evidence="4">
    <location>
        <begin position="216"/>
        <end position="398"/>
    </location>
</feature>
<dbReference type="InterPro" id="IPR003593">
    <property type="entry name" value="AAA+_ATPase"/>
</dbReference>